<dbReference type="Proteomes" id="UP000789860">
    <property type="component" value="Unassembled WGS sequence"/>
</dbReference>
<reference evidence="1" key="1">
    <citation type="submission" date="2021-06" db="EMBL/GenBank/DDBJ databases">
        <authorList>
            <person name="Kallberg Y."/>
            <person name="Tangrot J."/>
            <person name="Rosling A."/>
        </authorList>
    </citation>
    <scope>NUCLEOTIDE SEQUENCE</scope>
    <source>
        <strain evidence="1">AU212A</strain>
    </source>
</reference>
<protein>
    <submittedName>
        <fullName evidence="1">4919_t:CDS:1</fullName>
    </submittedName>
</protein>
<keyword evidence="2" id="KW-1185">Reference proteome</keyword>
<evidence type="ECO:0000313" key="1">
    <source>
        <dbReference type="EMBL" id="CAG8543380.1"/>
    </source>
</evidence>
<organism evidence="1 2">
    <name type="scientific">Scutellospora calospora</name>
    <dbReference type="NCBI Taxonomy" id="85575"/>
    <lineage>
        <taxon>Eukaryota</taxon>
        <taxon>Fungi</taxon>
        <taxon>Fungi incertae sedis</taxon>
        <taxon>Mucoromycota</taxon>
        <taxon>Glomeromycotina</taxon>
        <taxon>Glomeromycetes</taxon>
        <taxon>Diversisporales</taxon>
        <taxon>Gigasporaceae</taxon>
        <taxon>Scutellospora</taxon>
    </lineage>
</organism>
<gene>
    <name evidence="1" type="ORF">SCALOS_LOCUS4922</name>
</gene>
<sequence length="103" mass="11023">MSTKKENSVTCINECQDLNKEATSPNKNSDTIIPPSTNQDQPSSQNVQIPLKPTTFPICCSEGNSPTSAPCESAYFDVYGISSISSTSNSCSIKSAIEKLDNI</sequence>
<name>A0ACA9LPV6_9GLOM</name>
<evidence type="ECO:0000313" key="2">
    <source>
        <dbReference type="Proteomes" id="UP000789860"/>
    </source>
</evidence>
<proteinExistence type="predicted"/>
<accession>A0ACA9LPV6</accession>
<dbReference type="EMBL" id="CAJVPM010007232">
    <property type="protein sequence ID" value="CAG8543380.1"/>
    <property type="molecule type" value="Genomic_DNA"/>
</dbReference>
<comment type="caution">
    <text evidence="1">The sequence shown here is derived from an EMBL/GenBank/DDBJ whole genome shotgun (WGS) entry which is preliminary data.</text>
</comment>